<dbReference type="Gene3D" id="3.40.50.2300">
    <property type="match status" value="2"/>
</dbReference>
<evidence type="ECO:0000256" key="3">
    <source>
        <dbReference type="ARBA" id="ARBA00023125"/>
    </source>
</evidence>
<evidence type="ECO:0000313" key="6">
    <source>
        <dbReference type="EMBL" id="MCY6371038.1"/>
    </source>
</evidence>
<dbReference type="PANTHER" id="PTHR30146:SF148">
    <property type="entry name" value="HTH-TYPE TRANSCRIPTIONAL REPRESSOR PURR-RELATED"/>
    <property type="match status" value="1"/>
</dbReference>
<reference evidence="6" key="1">
    <citation type="submission" date="2022-12" db="EMBL/GenBank/DDBJ databases">
        <authorList>
            <person name="Wang J."/>
        </authorList>
    </citation>
    <scope>NUCLEOTIDE SEQUENCE</scope>
    <source>
        <strain evidence="6">HY-42-06</strain>
    </source>
</reference>
<dbReference type="PROSITE" id="PS50932">
    <property type="entry name" value="HTH_LACI_2"/>
    <property type="match status" value="1"/>
</dbReference>
<accession>A0ABT4CRH6</accession>
<keyword evidence="4" id="KW-0804">Transcription</keyword>
<keyword evidence="7" id="KW-1185">Reference proteome</keyword>
<proteinExistence type="predicted"/>
<evidence type="ECO:0000256" key="4">
    <source>
        <dbReference type="ARBA" id="ARBA00023163"/>
    </source>
</evidence>
<gene>
    <name evidence="6" type="ORF">OXH55_10375</name>
</gene>
<keyword evidence="3 6" id="KW-0238">DNA-binding</keyword>
<dbReference type="CDD" id="cd01392">
    <property type="entry name" value="HTH_LacI"/>
    <property type="match status" value="1"/>
</dbReference>
<dbReference type="InterPro" id="IPR010982">
    <property type="entry name" value="Lambda_DNA-bd_dom_sf"/>
</dbReference>
<dbReference type="SMART" id="SM00354">
    <property type="entry name" value="HTH_LACI"/>
    <property type="match status" value="1"/>
</dbReference>
<dbReference type="InterPro" id="IPR000843">
    <property type="entry name" value="HTH_LacI"/>
</dbReference>
<dbReference type="CDD" id="cd06267">
    <property type="entry name" value="PBP1_LacI_sugar_binding-like"/>
    <property type="match status" value="1"/>
</dbReference>
<dbReference type="SUPFAM" id="SSF53822">
    <property type="entry name" value="Periplasmic binding protein-like I"/>
    <property type="match status" value="1"/>
</dbReference>
<dbReference type="PRINTS" id="PR00036">
    <property type="entry name" value="HTHLACI"/>
</dbReference>
<dbReference type="PANTHER" id="PTHR30146">
    <property type="entry name" value="LACI-RELATED TRANSCRIPTIONAL REPRESSOR"/>
    <property type="match status" value="1"/>
</dbReference>
<dbReference type="Gene3D" id="1.10.260.40">
    <property type="entry name" value="lambda repressor-like DNA-binding domains"/>
    <property type="match status" value="1"/>
</dbReference>
<dbReference type="GO" id="GO:0003677">
    <property type="term" value="F:DNA binding"/>
    <property type="evidence" value="ECO:0007669"/>
    <property type="project" value="UniProtKB-KW"/>
</dbReference>
<protein>
    <submittedName>
        <fullName evidence="6">LacI family DNA-binding transcriptional regulator</fullName>
    </submittedName>
</protein>
<dbReference type="InterPro" id="IPR028082">
    <property type="entry name" value="Peripla_BP_I"/>
</dbReference>
<organism evidence="6 7">
    <name type="scientific">Clostridium ganghwense</name>
    <dbReference type="NCBI Taxonomy" id="312089"/>
    <lineage>
        <taxon>Bacteria</taxon>
        <taxon>Bacillati</taxon>
        <taxon>Bacillota</taxon>
        <taxon>Clostridia</taxon>
        <taxon>Eubacteriales</taxon>
        <taxon>Clostridiaceae</taxon>
        <taxon>Clostridium</taxon>
    </lineage>
</organism>
<feature type="domain" description="HTH lacI-type" evidence="5">
    <location>
        <begin position="3"/>
        <end position="57"/>
    </location>
</feature>
<comment type="caution">
    <text evidence="6">The sequence shown here is derived from an EMBL/GenBank/DDBJ whole genome shotgun (WGS) entry which is preliminary data.</text>
</comment>
<dbReference type="PROSITE" id="PS00356">
    <property type="entry name" value="HTH_LACI_1"/>
    <property type="match status" value="1"/>
</dbReference>
<keyword evidence="2" id="KW-0805">Transcription regulation</keyword>
<evidence type="ECO:0000259" key="5">
    <source>
        <dbReference type="PROSITE" id="PS50932"/>
    </source>
</evidence>
<dbReference type="Proteomes" id="UP001079657">
    <property type="component" value="Unassembled WGS sequence"/>
</dbReference>
<name>A0ABT4CRH6_9CLOT</name>
<evidence type="ECO:0000256" key="1">
    <source>
        <dbReference type="ARBA" id="ARBA00022491"/>
    </source>
</evidence>
<dbReference type="InterPro" id="IPR001761">
    <property type="entry name" value="Peripla_BP/Lac1_sug-bd_dom"/>
</dbReference>
<evidence type="ECO:0000256" key="2">
    <source>
        <dbReference type="ARBA" id="ARBA00023015"/>
    </source>
</evidence>
<dbReference type="EMBL" id="JAPQES010000003">
    <property type="protein sequence ID" value="MCY6371038.1"/>
    <property type="molecule type" value="Genomic_DNA"/>
</dbReference>
<dbReference type="SUPFAM" id="SSF47413">
    <property type="entry name" value="lambda repressor-like DNA-binding domains"/>
    <property type="match status" value="1"/>
</dbReference>
<dbReference type="RefSeq" id="WP_268049876.1">
    <property type="nucleotide sequence ID" value="NZ_JAPQES010000003.1"/>
</dbReference>
<keyword evidence="1" id="KW-0678">Repressor</keyword>
<dbReference type="Pfam" id="PF00532">
    <property type="entry name" value="Peripla_BP_1"/>
    <property type="match status" value="1"/>
</dbReference>
<sequence>MSVTISDIAKTAGVSPATVSRVLNNSGYVKQETREKILKIIKELNYTPSAIARSLSTNKTNTIGVIVPDINNPFFGEVIKGISEIADKHDLNIILCDTDESMQKELKALKLLKEQRIQGIIITPTSVEDDFNSEYLSTLENLGIPIVLVDGHVKYSTFSGVFVDNIKGAYEGTEALIKAGHRKVAIITGRMNSKPAKDRLIGYKKALAMNNIPIDERYIFYGDYRQESGYKFTKEMVMMEDGPTAIFVCSNLMTLGCIKALHEDDLKIPEDMAIIGFDRIEILTIAGMNISFINGPTREMGSIGMKLLIDILKNEEKKEIKRITLLPELVLNGSEKYIKK</sequence>
<evidence type="ECO:0000313" key="7">
    <source>
        <dbReference type="Proteomes" id="UP001079657"/>
    </source>
</evidence>
<dbReference type="Pfam" id="PF00356">
    <property type="entry name" value="LacI"/>
    <property type="match status" value="1"/>
</dbReference>